<name>A0A9Q0ZDZ8_SALVM</name>
<dbReference type="EMBL" id="JAPFFL010000004">
    <property type="protein sequence ID" value="KAJ6731036.1"/>
    <property type="molecule type" value="Genomic_DNA"/>
</dbReference>
<protein>
    <submittedName>
        <fullName evidence="1">Uncharacterized protein</fullName>
    </submittedName>
</protein>
<reference evidence="1" key="1">
    <citation type="submission" date="2022-11" db="EMBL/GenBank/DDBJ databases">
        <authorList>
            <person name="Hyden B.L."/>
            <person name="Feng K."/>
            <person name="Yates T."/>
            <person name="Jawdy S."/>
            <person name="Smart L.B."/>
            <person name="Muchero W."/>
        </authorList>
    </citation>
    <scope>NUCLEOTIDE SEQUENCE</scope>
    <source>
        <tissue evidence="1">Shoot tip</tissue>
    </source>
</reference>
<comment type="caution">
    <text evidence="1">The sequence shown here is derived from an EMBL/GenBank/DDBJ whole genome shotgun (WGS) entry which is preliminary data.</text>
</comment>
<reference evidence="1" key="2">
    <citation type="journal article" date="2023" name="Int. J. Mol. Sci.">
        <title>De Novo Assembly and Annotation of 11 Diverse Shrub Willow (Salix) Genomes Reveals Novel Gene Organization in Sex-Linked Regions.</title>
        <authorList>
            <person name="Hyden B."/>
            <person name="Feng K."/>
            <person name="Yates T.B."/>
            <person name="Jawdy S."/>
            <person name="Cereghino C."/>
            <person name="Smart L.B."/>
            <person name="Muchero W."/>
        </authorList>
    </citation>
    <scope>NUCLEOTIDE SEQUENCE [LARGE SCALE GENOMIC DNA]</scope>
    <source>
        <tissue evidence="1">Shoot tip</tissue>
    </source>
</reference>
<dbReference type="AlphaFoldDB" id="A0A9Q0ZDZ8"/>
<evidence type="ECO:0000313" key="2">
    <source>
        <dbReference type="Proteomes" id="UP001151529"/>
    </source>
</evidence>
<gene>
    <name evidence="1" type="ORF">OIU85_021775</name>
</gene>
<accession>A0A9Q0ZDZ8</accession>
<evidence type="ECO:0000313" key="1">
    <source>
        <dbReference type="EMBL" id="KAJ6731036.1"/>
    </source>
</evidence>
<keyword evidence="2" id="KW-1185">Reference proteome</keyword>
<proteinExistence type="predicted"/>
<organism evidence="1 2">
    <name type="scientific">Salix viminalis</name>
    <name type="common">Common osier</name>
    <name type="synonym">Basket willow</name>
    <dbReference type="NCBI Taxonomy" id="40686"/>
    <lineage>
        <taxon>Eukaryota</taxon>
        <taxon>Viridiplantae</taxon>
        <taxon>Streptophyta</taxon>
        <taxon>Embryophyta</taxon>
        <taxon>Tracheophyta</taxon>
        <taxon>Spermatophyta</taxon>
        <taxon>Magnoliopsida</taxon>
        <taxon>eudicotyledons</taxon>
        <taxon>Gunneridae</taxon>
        <taxon>Pentapetalae</taxon>
        <taxon>rosids</taxon>
        <taxon>fabids</taxon>
        <taxon>Malpighiales</taxon>
        <taxon>Salicaceae</taxon>
        <taxon>Saliceae</taxon>
        <taxon>Salix</taxon>
    </lineage>
</organism>
<sequence length="129" mass="13928">MVDAEAEARPIHRDLYSHASSSSPSRLLFCIWSLQSSKLSRVNHNNATCDLCVFQVARSQQNPGVKNLQSQLRNCLAEAVSESGKTAPSIVQDSAETGPVGYESSFSWAQSRQADASGLASEIEEQASI</sequence>
<dbReference type="Proteomes" id="UP001151529">
    <property type="component" value="Chromosome 2"/>
</dbReference>